<evidence type="ECO:0000313" key="2">
    <source>
        <dbReference type="EMBL" id="CAH0107310.1"/>
    </source>
</evidence>
<dbReference type="OrthoDB" id="6342660at2759"/>
<protein>
    <submittedName>
        <fullName evidence="2">Uncharacterized protein</fullName>
    </submittedName>
</protein>
<dbReference type="GO" id="GO:0000776">
    <property type="term" value="C:kinetochore"/>
    <property type="evidence" value="ECO:0007669"/>
    <property type="project" value="TreeGrafter"/>
</dbReference>
<dbReference type="Proteomes" id="UP000789390">
    <property type="component" value="Unassembled WGS sequence"/>
</dbReference>
<dbReference type="PANTHER" id="PTHR14382:SF1">
    <property type="entry name" value="MDM2-BINDING PROTEIN"/>
    <property type="match status" value="1"/>
</dbReference>
<dbReference type="InterPro" id="IPR039061">
    <property type="entry name" value="MTBP"/>
</dbReference>
<feature type="region of interest" description="Disordered" evidence="1">
    <location>
        <begin position="551"/>
        <end position="618"/>
    </location>
</feature>
<name>A0A8J2RU96_9CRUS</name>
<organism evidence="2 3">
    <name type="scientific">Daphnia galeata</name>
    <dbReference type="NCBI Taxonomy" id="27404"/>
    <lineage>
        <taxon>Eukaryota</taxon>
        <taxon>Metazoa</taxon>
        <taxon>Ecdysozoa</taxon>
        <taxon>Arthropoda</taxon>
        <taxon>Crustacea</taxon>
        <taxon>Branchiopoda</taxon>
        <taxon>Diplostraca</taxon>
        <taxon>Cladocera</taxon>
        <taxon>Anomopoda</taxon>
        <taxon>Daphniidae</taxon>
        <taxon>Daphnia</taxon>
    </lineage>
</organism>
<dbReference type="EMBL" id="CAKKLH010000268">
    <property type="protein sequence ID" value="CAH0107310.1"/>
    <property type="molecule type" value="Genomic_DNA"/>
</dbReference>
<dbReference type="GO" id="GO:0007089">
    <property type="term" value="P:traversing start control point of mitotic cell cycle"/>
    <property type="evidence" value="ECO:0007669"/>
    <property type="project" value="TreeGrafter"/>
</dbReference>
<reference evidence="2" key="1">
    <citation type="submission" date="2021-11" db="EMBL/GenBank/DDBJ databases">
        <authorList>
            <person name="Schell T."/>
        </authorList>
    </citation>
    <scope>NUCLEOTIDE SEQUENCE</scope>
    <source>
        <strain evidence="2">M5</strain>
    </source>
</reference>
<sequence length="702" mass="79749">MDRYFIIVIDEIDKKNEIVKWVKDFQLVKAYQNLMVKFSRVPNAGPLLLNHHSPITWAICVAKSQTIFKGLGVDAFQEFFSSSFIADIPCDVWDEKAFNNLNNYAVDIIIQLEDCPEFWKLFNPSNNVQVFHKQETSPPTALNHQLFWRGSLRMRDPQNPSNFGLLKHAELSYGFDQLDLLTSQIRGENFPFIATRKKTFCSFLELVNSFDAFSVPFIFYASTSLVLTVQDADSFWKAMDEKNANGMLTTRIFYQVSFLFRLDYEIEETEHREKDMGTQSIYFLSHWSDGELRLYLLKGADQLQNLANIYVGLHRSTFLSSVPNVCSTELPIIPTPSPDHLRMDRLEKEIRRLQLTTLQAWIKENGAIDPSTMNELLDEVALAVAKEHHRFTVKVMPERTDWPEFSEAELLKWKLEKKMTSDGDRPVTINNRLLQPGCNGRVISVDVNSLLRCFNKKQQPSRSPKKVRATESVATTTRLKPSCDIEIARKTQWPMSAALQFPGINYNLSVDDEKAEKQRSEYQDKWVPPETASATWCNPWSINSSTSYQLSTKTRQSASTAAVPPVASRTPRTPKKNQQQPRDLAQLRKSPRLLAKSGGGPPTRASKRTPSKKNNNVGSASAAAAAAAFPKDTFKQQLKAVIIKVLGDQQITTKDPLFRTCANKLSVICMALLNDSKSDVTPRQMYQVAKSQAKQVLQFVKP</sequence>
<dbReference type="AlphaFoldDB" id="A0A8J2RU96"/>
<comment type="caution">
    <text evidence="2">The sequence shown here is derived from an EMBL/GenBank/DDBJ whole genome shotgun (WGS) entry which is preliminary data.</text>
</comment>
<accession>A0A8J2RU96</accession>
<dbReference type="PANTHER" id="PTHR14382">
    <property type="entry name" value="MDM2-BINDING PROTEIN"/>
    <property type="match status" value="1"/>
</dbReference>
<keyword evidence="3" id="KW-1185">Reference proteome</keyword>
<evidence type="ECO:0000256" key="1">
    <source>
        <dbReference type="SAM" id="MobiDB-lite"/>
    </source>
</evidence>
<dbReference type="GO" id="GO:0034501">
    <property type="term" value="P:protein localization to kinetochore"/>
    <property type="evidence" value="ECO:0007669"/>
    <property type="project" value="TreeGrafter"/>
</dbReference>
<gene>
    <name evidence="2" type="ORF">DGAL_LOCUS10602</name>
</gene>
<evidence type="ECO:0000313" key="3">
    <source>
        <dbReference type="Proteomes" id="UP000789390"/>
    </source>
</evidence>
<feature type="compositionally biased region" description="Low complexity" evidence="1">
    <location>
        <begin position="557"/>
        <end position="568"/>
    </location>
</feature>
<proteinExistence type="predicted"/>
<dbReference type="GO" id="GO:0031396">
    <property type="term" value="P:regulation of protein ubiquitination"/>
    <property type="evidence" value="ECO:0007669"/>
    <property type="project" value="InterPro"/>
</dbReference>